<dbReference type="EMBL" id="AHMY02000022">
    <property type="protein sequence ID" value="EKO16846.1"/>
    <property type="molecule type" value="Genomic_DNA"/>
</dbReference>
<dbReference type="Proteomes" id="UP000006253">
    <property type="component" value="Unassembled WGS sequence"/>
</dbReference>
<protein>
    <submittedName>
        <fullName evidence="1">Uncharacterized protein</fullName>
    </submittedName>
</protein>
<evidence type="ECO:0000313" key="1">
    <source>
        <dbReference type="EMBL" id="EKO16846.1"/>
    </source>
</evidence>
<organism evidence="1 2">
    <name type="scientific">Leptospira kirschneri str. H1</name>
    <dbReference type="NCBI Taxonomy" id="1049966"/>
    <lineage>
        <taxon>Bacteria</taxon>
        <taxon>Pseudomonadati</taxon>
        <taxon>Spirochaetota</taxon>
        <taxon>Spirochaetia</taxon>
        <taxon>Leptospirales</taxon>
        <taxon>Leptospiraceae</taxon>
        <taxon>Leptospira</taxon>
    </lineage>
</organism>
<evidence type="ECO:0000313" key="2">
    <source>
        <dbReference type="Proteomes" id="UP000006253"/>
    </source>
</evidence>
<name>A0A0E2B6P0_9LEPT</name>
<reference evidence="1 2" key="1">
    <citation type="submission" date="2012-10" db="EMBL/GenBank/DDBJ databases">
        <authorList>
            <person name="Harkins D.M."/>
            <person name="Durkin A.S."/>
            <person name="Brinkac L.M."/>
            <person name="Selengut J.D."/>
            <person name="Sanka R."/>
            <person name="DePew J."/>
            <person name="Purushe J."/>
            <person name="Peacock S.J."/>
            <person name="Thaipadungpanit J."/>
            <person name="Wuthiekanun V.W."/>
            <person name="Day N.P."/>
            <person name="Vinetz J.M."/>
            <person name="Sutton G.G."/>
            <person name="Nelson W.C."/>
            <person name="Fouts D.E."/>
        </authorList>
    </citation>
    <scope>NUCLEOTIDE SEQUENCE [LARGE SCALE GENOMIC DNA]</scope>
    <source>
        <strain evidence="1 2">H1</strain>
    </source>
</reference>
<dbReference type="RefSeq" id="WP_004764786.1">
    <property type="nucleotide sequence ID" value="NZ_AHMY02000022.1"/>
</dbReference>
<proteinExistence type="predicted"/>
<comment type="caution">
    <text evidence="1">The sequence shown here is derived from an EMBL/GenBank/DDBJ whole genome shotgun (WGS) entry which is preliminary data.</text>
</comment>
<accession>A0A0E2B6P0</accession>
<sequence length="62" mass="6969">MNIDCNGIKKVQEKSALKPKFCGNYCILRLKRTNLEPAQTLVILNLQSNVVVPTKTIILNDL</sequence>
<gene>
    <name evidence="1" type="ORF">LEP1GSC081_2739</name>
</gene>
<dbReference type="AlphaFoldDB" id="A0A0E2B6P0"/>